<keyword evidence="4" id="KW-1003">Cell membrane</keyword>
<comment type="similarity">
    <text evidence="2">In the C-terminal section; belongs to the transpeptidase family.</text>
</comment>
<dbReference type="GO" id="GO:0008955">
    <property type="term" value="F:peptidoglycan glycosyltransferase activity"/>
    <property type="evidence" value="ECO:0007669"/>
    <property type="project" value="UniProtKB-EC"/>
</dbReference>
<organism evidence="20 21">
    <name type="scientific">Candidatus Roizmanbacteria bacterium GW2011_GWC2_41_7</name>
    <dbReference type="NCBI Taxonomy" id="1618487"/>
    <lineage>
        <taxon>Bacteria</taxon>
        <taxon>Candidatus Roizmaniibacteriota</taxon>
    </lineage>
</organism>
<evidence type="ECO:0000256" key="13">
    <source>
        <dbReference type="ARBA" id="ARBA00023268"/>
    </source>
</evidence>
<keyword evidence="14" id="KW-0961">Cell wall biogenesis/degradation</keyword>
<dbReference type="Gene3D" id="3.40.710.10">
    <property type="entry name" value="DD-peptidase/beta-lactamase superfamily"/>
    <property type="match status" value="1"/>
</dbReference>
<evidence type="ECO:0000256" key="11">
    <source>
        <dbReference type="ARBA" id="ARBA00022984"/>
    </source>
</evidence>
<dbReference type="GO" id="GO:0006508">
    <property type="term" value="P:proteolysis"/>
    <property type="evidence" value="ECO:0007669"/>
    <property type="project" value="UniProtKB-KW"/>
</dbReference>
<evidence type="ECO:0000256" key="4">
    <source>
        <dbReference type="ARBA" id="ARBA00022475"/>
    </source>
</evidence>
<dbReference type="GO" id="GO:0008360">
    <property type="term" value="P:regulation of cell shape"/>
    <property type="evidence" value="ECO:0007669"/>
    <property type="project" value="UniProtKB-KW"/>
</dbReference>
<reference evidence="20 21" key="1">
    <citation type="journal article" date="2015" name="Nature">
        <title>rRNA introns, odd ribosomes, and small enigmatic genomes across a large radiation of phyla.</title>
        <authorList>
            <person name="Brown C.T."/>
            <person name="Hug L.A."/>
            <person name="Thomas B.C."/>
            <person name="Sharon I."/>
            <person name="Castelle C.J."/>
            <person name="Singh A."/>
            <person name="Wilkins M.J."/>
            <person name="Williams K.H."/>
            <person name="Banfield J.F."/>
        </authorList>
    </citation>
    <scope>NUCLEOTIDE SEQUENCE [LARGE SCALE GENOMIC DNA]</scope>
</reference>
<evidence type="ECO:0000256" key="17">
    <source>
        <dbReference type="SAM" id="Phobius"/>
    </source>
</evidence>
<comment type="subcellular location">
    <subcellularLocation>
        <location evidence="1">Cell membrane</location>
    </subcellularLocation>
</comment>
<dbReference type="InterPro" id="IPR012338">
    <property type="entry name" value="Beta-lactam/transpept-like"/>
</dbReference>
<protein>
    <submittedName>
        <fullName evidence="20">Penicillin-binding protein</fullName>
    </submittedName>
</protein>
<dbReference type="GO" id="GO:0005886">
    <property type="term" value="C:plasma membrane"/>
    <property type="evidence" value="ECO:0007669"/>
    <property type="project" value="UniProtKB-SubCell"/>
</dbReference>
<comment type="caution">
    <text evidence="20">The sequence shown here is derived from an EMBL/GenBank/DDBJ whole genome shotgun (WGS) entry which is preliminary data.</text>
</comment>
<keyword evidence="9" id="KW-0378">Hydrolase</keyword>
<dbReference type="GO" id="GO:0008658">
    <property type="term" value="F:penicillin binding"/>
    <property type="evidence" value="ECO:0007669"/>
    <property type="project" value="InterPro"/>
</dbReference>
<dbReference type="InterPro" id="IPR001264">
    <property type="entry name" value="Glyco_trans_51"/>
</dbReference>
<dbReference type="PATRIC" id="fig|1618487.3.peg.756"/>
<proteinExistence type="inferred from homology"/>
<evidence type="ECO:0000259" key="18">
    <source>
        <dbReference type="Pfam" id="PF00905"/>
    </source>
</evidence>
<sequence>MRKIHLFSRDTQIHIRSFFIGIVAAIVFLFLPYFIYSWLKVLPNPSMLTRRDLEVSTKIYDRNGSLLYEIYADQNRNPIPIGEIPKNIIQATIAIEDRDFYRHNGFSLKGISRSLWEIIVHHRIQGGSTITQQLIKSALLTPDVTIVRKIKEIILAFWAERMYTKNQILEMYFNQVPYGGTAWGIESASHTYFGKSIKELTLAESALLAGLPAAPSEYSPFGSHPEKAFFRQIEVLRRMKEDGYVTQEEMDAAYKETIHFTTPNVSMRAPHFVMYIKDILEKRYGTRLVQQGGLRVVTSLDVTIQEKMQDIVTSQINNLSYLQVGNGAALVTNPKTGEILAMVGSRNYFDTKQDGNVNVTTSLRQPGSSIKVVTYALALENGFTPATILDDSPVVYTYPGYPSYAPVNYDGKFHGPTPLRYALGNSYNIPAVKLAAKLGVKQIIEKGRLMGIGSWIDESRYGLSITLGGGEVFMTDLAEVFGTLANNGKRMDLIPILEVTDYTGKVYERIKEQRGIQAVKPEVAWIMSNILSDNAARTNAFGAQSTLVIPGKTVSVKTGTSNDKRDNWTIGYTQSVLAAVWVGNNDNTPMNPYLSSGVTGAAPIWHDMMVELLKDKQDEIPQRQDSIVSLPCYFGKPEYFIRGTEPAGGRCAPLPTITPTPTPK</sequence>
<dbReference type="InterPro" id="IPR036950">
    <property type="entry name" value="PBP_transglycosylase"/>
</dbReference>
<comment type="catalytic activity">
    <reaction evidence="15">
        <text>Preferential cleavage: (Ac)2-L-Lys-D-Ala-|-D-Ala. Also transpeptidation of peptidyl-alanyl moieties that are N-acyl substituents of D-alanine.</text>
        <dbReference type="EC" id="3.4.16.4"/>
    </reaction>
</comment>
<evidence type="ECO:0000313" key="20">
    <source>
        <dbReference type="EMBL" id="KKS20574.1"/>
    </source>
</evidence>
<evidence type="ECO:0000256" key="16">
    <source>
        <dbReference type="ARBA" id="ARBA00049902"/>
    </source>
</evidence>
<evidence type="ECO:0000256" key="6">
    <source>
        <dbReference type="ARBA" id="ARBA00022670"/>
    </source>
</evidence>
<keyword evidence="12 17" id="KW-0472">Membrane</keyword>
<keyword evidence="6" id="KW-0645">Protease</keyword>
<evidence type="ECO:0000259" key="19">
    <source>
        <dbReference type="Pfam" id="PF00912"/>
    </source>
</evidence>
<evidence type="ECO:0000256" key="9">
    <source>
        <dbReference type="ARBA" id="ARBA00022801"/>
    </source>
</evidence>
<dbReference type="FunFam" id="1.10.3810.10:FF:000001">
    <property type="entry name" value="Penicillin-binding protein 1A"/>
    <property type="match status" value="1"/>
</dbReference>
<evidence type="ECO:0000256" key="12">
    <source>
        <dbReference type="ARBA" id="ARBA00023136"/>
    </source>
</evidence>
<dbReference type="AlphaFoldDB" id="A0A0G0X687"/>
<evidence type="ECO:0000256" key="1">
    <source>
        <dbReference type="ARBA" id="ARBA00004236"/>
    </source>
</evidence>
<dbReference type="SUPFAM" id="SSF53955">
    <property type="entry name" value="Lysozyme-like"/>
    <property type="match status" value="1"/>
</dbReference>
<comment type="catalytic activity">
    <reaction evidence="16">
        <text>[GlcNAc-(1-&gt;4)-Mur2Ac(oyl-L-Ala-gamma-D-Glu-L-Lys-D-Ala-D-Ala)](n)-di-trans,octa-cis-undecaprenyl diphosphate + beta-D-GlcNAc-(1-&gt;4)-Mur2Ac(oyl-L-Ala-gamma-D-Glu-L-Lys-D-Ala-D-Ala)-di-trans,octa-cis-undecaprenyl diphosphate = [GlcNAc-(1-&gt;4)-Mur2Ac(oyl-L-Ala-gamma-D-Glu-L-Lys-D-Ala-D-Ala)](n+1)-di-trans,octa-cis-undecaprenyl diphosphate + di-trans,octa-cis-undecaprenyl diphosphate + H(+)</text>
        <dbReference type="Rhea" id="RHEA:23708"/>
        <dbReference type="Rhea" id="RHEA-COMP:9602"/>
        <dbReference type="Rhea" id="RHEA-COMP:9603"/>
        <dbReference type="ChEBI" id="CHEBI:15378"/>
        <dbReference type="ChEBI" id="CHEBI:58405"/>
        <dbReference type="ChEBI" id="CHEBI:60033"/>
        <dbReference type="ChEBI" id="CHEBI:78435"/>
        <dbReference type="EC" id="2.4.99.28"/>
    </reaction>
</comment>
<evidence type="ECO:0000313" key="21">
    <source>
        <dbReference type="Proteomes" id="UP000034371"/>
    </source>
</evidence>
<keyword evidence="13" id="KW-0511">Multifunctional enzyme</keyword>
<dbReference type="SUPFAM" id="SSF56601">
    <property type="entry name" value="beta-lactamase/transpeptidase-like"/>
    <property type="match status" value="1"/>
</dbReference>
<keyword evidence="17" id="KW-1133">Transmembrane helix</keyword>
<evidence type="ECO:0000256" key="3">
    <source>
        <dbReference type="ARBA" id="ARBA00007739"/>
    </source>
</evidence>
<accession>A0A0G0X687</accession>
<keyword evidence="7" id="KW-0328">Glycosyltransferase</keyword>
<keyword evidence="10" id="KW-0133">Cell shape</keyword>
<dbReference type="InterPro" id="IPR023346">
    <property type="entry name" value="Lysozyme-like_dom_sf"/>
</dbReference>
<keyword evidence="17" id="KW-0812">Transmembrane</keyword>
<evidence type="ECO:0000256" key="8">
    <source>
        <dbReference type="ARBA" id="ARBA00022679"/>
    </source>
</evidence>
<dbReference type="Proteomes" id="UP000034371">
    <property type="component" value="Unassembled WGS sequence"/>
</dbReference>
<dbReference type="PANTHER" id="PTHR32282:SF11">
    <property type="entry name" value="PENICILLIN-BINDING PROTEIN 1B"/>
    <property type="match status" value="1"/>
</dbReference>
<dbReference type="InterPro" id="IPR050396">
    <property type="entry name" value="Glycosyltr_51/Transpeptidase"/>
</dbReference>
<dbReference type="InterPro" id="IPR001460">
    <property type="entry name" value="PCN-bd_Tpept"/>
</dbReference>
<dbReference type="GO" id="GO:0071555">
    <property type="term" value="P:cell wall organization"/>
    <property type="evidence" value="ECO:0007669"/>
    <property type="project" value="UniProtKB-KW"/>
</dbReference>
<keyword evidence="8" id="KW-0808">Transferase</keyword>
<dbReference type="GO" id="GO:0009002">
    <property type="term" value="F:serine-type D-Ala-D-Ala carboxypeptidase activity"/>
    <property type="evidence" value="ECO:0007669"/>
    <property type="project" value="UniProtKB-EC"/>
</dbReference>
<gene>
    <name evidence="20" type="ORF">UU78_C0059G0003</name>
</gene>
<evidence type="ECO:0000256" key="15">
    <source>
        <dbReference type="ARBA" id="ARBA00034000"/>
    </source>
</evidence>
<name>A0A0G0X687_9BACT</name>
<feature type="domain" description="Penicillin-binding protein transpeptidase" evidence="18">
    <location>
        <begin position="327"/>
        <end position="575"/>
    </location>
</feature>
<dbReference type="GO" id="GO:0030288">
    <property type="term" value="C:outer membrane-bounded periplasmic space"/>
    <property type="evidence" value="ECO:0007669"/>
    <property type="project" value="TreeGrafter"/>
</dbReference>
<comment type="similarity">
    <text evidence="3">In the N-terminal section; belongs to the glycosyltransferase 51 family.</text>
</comment>
<dbReference type="EMBL" id="LCBY01000059">
    <property type="protein sequence ID" value="KKS20574.1"/>
    <property type="molecule type" value="Genomic_DNA"/>
</dbReference>
<dbReference type="PANTHER" id="PTHR32282">
    <property type="entry name" value="BINDING PROTEIN TRANSPEPTIDASE, PUTATIVE-RELATED"/>
    <property type="match status" value="1"/>
</dbReference>
<keyword evidence="11" id="KW-0573">Peptidoglycan synthesis</keyword>
<evidence type="ECO:0000256" key="5">
    <source>
        <dbReference type="ARBA" id="ARBA00022645"/>
    </source>
</evidence>
<feature type="transmembrane region" description="Helical" evidence="17">
    <location>
        <begin position="18"/>
        <end position="39"/>
    </location>
</feature>
<dbReference type="Pfam" id="PF00905">
    <property type="entry name" value="Transpeptidase"/>
    <property type="match status" value="1"/>
</dbReference>
<evidence type="ECO:0000256" key="2">
    <source>
        <dbReference type="ARBA" id="ARBA00007090"/>
    </source>
</evidence>
<keyword evidence="5" id="KW-0121">Carboxypeptidase</keyword>
<evidence type="ECO:0000256" key="14">
    <source>
        <dbReference type="ARBA" id="ARBA00023316"/>
    </source>
</evidence>
<dbReference type="GO" id="GO:0009252">
    <property type="term" value="P:peptidoglycan biosynthetic process"/>
    <property type="evidence" value="ECO:0007669"/>
    <property type="project" value="UniProtKB-KW"/>
</dbReference>
<evidence type="ECO:0000256" key="10">
    <source>
        <dbReference type="ARBA" id="ARBA00022960"/>
    </source>
</evidence>
<evidence type="ECO:0000256" key="7">
    <source>
        <dbReference type="ARBA" id="ARBA00022676"/>
    </source>
</evidence>
<feature type="domain" description="Glycosyl transferase family 51" evidence="19">
    <location>
        <begin position="64"/>
        <end position="240"/>
    </location>
</feature>
<dbReference type="Pfam" id="PF00912">
    <property type="entry name" value="Transgly"/>
    <property type="match status" value="1"/>
</dbReference>
<dbReference type="Gene3D" id="1.10.3810.10">
    <property type="entry name" value="Biosynthetic peptidoglycan transglycosylase-like"/>
    <property type="match status" value="1"/>
</dbReference>